<accession>A0A368NHQ2</accession>
<gene>
    <name evidence="3" type="ORF">DU002_13025</name>
</gene>
<dbReference type="Gene3D" id="2.60.120.200">
    <property type="match status" value="1"/>
</dbReference>
<evidence type="ECO:0000256" key="1">
    <source>
        <dbReference type="SAM" id="MobiDB-lite"/>
    </source>
</evidence>
<dbReference type="InterPro" id="IPR014895">
    <property type="entry name" value="Alginate_lyase_2"/>
</dbReference>
<dbReference type="SUPFAM" id="SSF49899">
    <property type="entry name" value="Concanavalin A-like lectins/glucanases"/>
    <property type="match status" value="1"/>
</dbReference>
<protein>
    <submittedName>
        <fullName evidence="3">Cyclic nucleotide-binding protein</fullName>
    </submittedName>
</protein>
<feature type="compositionally biased region" description="Pro residues" evidence="1">
    <location>
        <begin position="310"/>
        <end position="323"/>
    </location>
</feature>
<dbReference type="Gene3D" id="2.60.120.260">
    <property type="entry name" value="Galactose-binding domain-like"/>
    <property type="match status" value="2"/>
</dbReference>
<reference evidence="3 4" key="1">
    <citation type="submission" date="2018-07" db="EMBL/GenBank/DDBJ databases">
        <title>Corallincola holothuriorum sp. nov., a new facultative anaerobe isolated from sea cucumber Apostichopus japonicus.</title>
        <authorList>
            <person name="Xia H."/>
        </authorList>
    </citation>
    <scope>NUCLEOTIDE SEQUENCE [LARGE SCALE GENOMIC DNA]</scope>
    <source>
        <strain evidence="3 4">C4</strain>
    </source>
</reference>
<sequence length="598" mass="65887">MSSVAAIVCLFQSPLSVAKQVKIYNPGFESDAAWSGWTDSEPSSISGVAHFGKRSAKIAGQGGRFYQYIDVERDTDYQLIAHVKGSGKVGVIAGDTRYTEQVSKQSNWKRVVAEFNSGDNGNIEIFAEYYKSEGRFDSFKLIKMDAGSVPVPSDPNTGVCGDLSMLQIYSATDDGTNDGHGPENTLDGGLGNESRWSSKGLHKELVFDLKDPSVVKAAAFKWYKARQRISYFDIETSIDKANWQRVLSNGESASDHPDFFQVDIEDSEARYVKIIGRGNSDSAWNSLIEARLYGCVDGQDPTDPTDPTEPTDPPSPELNPSLPPSSNFDLSDWYLSVPTDIDGSGTADSIKEKQLNAGYESSDYFYTGADGGMVFVCPITGYKTSKNTSYTRSELREMLRRGNTSISTGGVSKNNWVFSSAPRSAQNQAGGVNGVLEATLAVNHVTKTGSRAQVGRVIVGQIHANDDEPLRIYYRKLPNHKKGSVYFAHEPRTGKEQWYEMIGSKDDNADEPADGIALNERFGYRVDVVANTLTVTITRPGKEDVVKRVDMSDSGYDDGKQYMYFKAGVYNQNKTGHDNDYVQATFYSLSNHHEGYEY</sequence>
<dbReference type="OrthoDB" id="1113844at2"/>
<dbReference type="InterPro" id="IPR013320">
    <property type="entry name" value="ConA-like_dom_sf"/>
</dbReference>
<dbReference type="AlphaFoldDB" id="A0A368NHQ2"/>
<dbReference type="Pfam" id="PF08787">
    <property type="entry name" value="Alginate_lyase2"/>
    <property type="match status" value="1"/>
</dbReference>
<feature type="region of interest" description="Disordered" evidence="1">
    <location>
        <begin position="171"/>
        <end position="192"/>
    </location>
</feature>
<name>A0A368NHQ2_9GAMM</name>
<feature type="domain" description="F5/8 type C" evidence="2">
    <location>
        <begin position="152"/>
        <end position="295"/>
    </location>
</feature>
<evidence type="ECO:0000313" key="4">
    <source>
        <dbReference type="Proteomes" id="UP000252558"/>
    </source>
</evidence>
<dbReference type="PROSITE" id="PS50022">
    <property type="entry name" value="FA58C_3"/>
    <property type="match status" value="1"/>
</dbReference>
<dbReference type="Pfam" id="PF00754">
    <property type="entry name" value="F5_F8_type_C"/>
    <property type="match status" value="1"/>
</dbReference>
<comment type="caution">
    <text evidence="3">The sequence shown here is derived from an EMBL/GenBank/DDBJ whole genome shotgun (WGS) entry which is preliminary data.</text>
</comment>
<evidence type="ECO:0000313" key="3">
    <source>
        <dbReference type="EMBL" id="RCU49265.1"/>
    </source>
</evidence>
<dbReference type="Proteomes" id="UP000252558">
    <property type="component" value="Unassembled WGS sequence"/>
</dbReference>
<feature type="region of interest" description="Disordered" evidence="1">
    <location>
        <begin position="295"/>
        <end position="323"/>
    </location>
</feature>
<dbReference type="InterPro" id="IPR000421">
    <property type="entry name" value="FA58C"/>
</dbReference>
<dbReference type="InterPro" id="IPR008979">
    <property type="entry name" value="Galactose-bd-like_sf"/>
</dbReference>
<dbReference type="EMBL" id="QPID01000007">
    <property type="protein sequence ID" value="RCU49265.1"/>
    <property type="molecule type" value="Genomic_DNA"/>
</dbReference>
<keyword evidence="4" id="KW-1185">Reference proteome</keyword>
<dbReference type="SUPFAM" id="SSF49785">
    <property type="entry name" value="Galactose-binding domain-like"/>
    <property type="match status" value="1"/>
</dbReference>
<proteinExistence type="predicted"/>
<evidence type="ECO:0000259" key="2">
    <source>
        <dbReference type="PROSITE" id="PS50022"/>
    </source>
</evidence>
<organism evidence="3 4">
    <name type="scientific">Corallincola holothuriorum</name>
    <dbReference type="NCBI Taxonomy" id="2282215"/>
    <lineage>
        <taxon>Bacteria</taxon>
        <taxon>Pseudomonadati</taxon>
        <taxon>Pseudomonadota</taxon>
        <taxon>Gammaproteobacteria</taxon>
        <taxon>Alteromonadales</taxon>
        <taxon>Psychromonadaceae</taxon>
        <taxon>Corallincola</taxon>
    </lineage>
</organism>